<reference evidence="2 3" key="1">
    <citation type="submission" date="2020-08" db="EMBL/GenBank/DDBJ databases">
        <title>Genomic Encyclopedia of Type Strains, Phase IV (KMG-V): Genome sequencing to study the core and pangenomes of soil and plant-associated prokaryotes.</title>
        <authorList>
            <person name="Whitman W."/>
        </authorList>
    </citation>
    <scope>NUCLEOTIDE SEQUENCE [LARGE SCALE GENOMIC DNA]</scope>
    <source>
        <strain evidence="2 3">S3M1</strain>
    </source>
</reference>
<sequence>MHICVYKLKDMQEVITFVCVIALVAFFFSPYDLTIDEDDV</sequence>
<accession>A0A7W8ZMT2</accession>
<keyword evidence="1" id="KW-0472">Membrane</keyword>
<proteinExistence type="predicted"/>
<dbReference type="EMBL" id="JACHCE010000003">
    <property type="protein sequence ID" value="MBB5636662.1"/>
    <property type="molecule type" value="Genomic_DNA"/>
</dbReference>
<keyword evidence="1" id="KW-1133">Transmembrane helix</keyword>
<organism evidence="2 3">
    <name type="scientific">Pedobacter cryoconitis</name>
    <dbReference type="NCBI Taxonomy" id="188932"/>
    <lineage>
        <taxon>Bacteria</taxon>
        <taxon>Pseudomonadati</taxon>
        <taxon>Bacteroidota</taxon>
        <taxon>Sphingobacteriia</taxon>
        <taxon>Sphingobacteriales</taxon>
        <taxon>Sphingobacteriaceae</taxon>
        <taxon>Pedobacter</taxon>
    </lineage>
</organism>
<evidence type="ECO:0000256" key="1">
    <source>
        <dbReference type="SAM" id="Phobius"/>
    </source>
</evidence>
<protein>
    <submittedName>
        <fullName evidence="2">Uncharacterized protein (DUF486 family)</fullName>
    </submittedName>
</protein>
<dbReference type="Proteomes" id="UP000537204">
    <property type="component" value="Unassembled WGS sequence"/>
</dbReference>
<evidence type="ECO:0000313" key="3">
    <source>
        <dbReference type="Proteomes" id="UP000537204"/>
    </source>
</evidence>
<dbReference type="AlphaFoldDB" id="A0A7W8ZMT2"/>
<gene>
    <name evidence="2" type="ORF">HDE68_002563</name>
</gene>
<feature type="transmembrane region" description="Helical" evidence="1">
    <location>
        <begin position="12"/>
        <end position="31"/>
    </location>
</feature>
<name>A0A7W8ZMT2_9SPHI</name>
<keyword evidence="1" id="KW-0812">Transmembrane</keyword>
<evidence type="ECO:0000313" key="2">
    <source>
        <dbReference type="EMBL" id="MBB5636662.1"/>
    </source>
</evidence>
<comment type="caution">
    <text evidence="2">The sequence shown here is derived from an EMBL/GenBank/DDBJ whole genome shotgun (WGS) entry which is preliminary data.</text>
</comment>